<dbReference type="InterPro" id="IPR012724">
    <property type="entry name" value="DnaJ"/>
</dbReference>
<comment type="domain">
    <text evidence="11">The J domain is necessary and sufficient to stimulate DnaK ATPase activity. Zinc center 1 plays an important role in the autonomous, DnaK-independent chaperone activity of DnaJ. Zinc center 2 is essential for interaction with DnaK and for DnaJ activity.</text>
</comment>
<evidence type="ECO:0000256" key="4">
    <source>
        <dbReference type="ARBA" id="ARBA00022737"/>
    </source>
</evidence>
<evidence type="ECO:0000256" key="1">
    <source>
        <dbReference type="ARBA" id="ARBA00022490"/>
    </source>
</evidence>
<dbReference type="GO" id="GO:0031072">
    <property type="term" value="F:heat shock protein binding"/>
    <property type="evidence" value="ECO:0007669"/>
    <property type="project" value="InterPro"/>
</dbReference>
<dbReference type="Pfam" id="PF00684">
    <property type="entry name" value="DnaJ_CXXCXGXG"/>
    <property type="match status" value="1"/>
</dbReference>
<keyword evidence="2 11" id="KW-0235">DNA replication</keyword>
<feature type="repeat" description="CXXCXGXG motif" evidence="11">
    <location>
        <begin position="156"/>
        <end position="163"/>
    </location>
</feature>
<feature type="binding site" evidence="11">
    <location>
        <position position="199"/>
    </location>
    <ligand>
        <name>Zn(2+)</name>
        <dbReference type="ChEBI" id="CHEBI:29105"/>
        <label>2</label>
    </ligand>
</feature>
<dbReference type="InterPro" id="IPR001623">
    <property type="entry name" value="DnaJ_domain"/>
</dbReference>
<dbReference type="InterPro" id="IPR036410">
    <property type="entry name" value="HSP_DnaJ_Cys-rich_dom_sf"/>
</dbReference>
<evidence type="ECO:0000256" key="8">
    <source>
        <dbReference type="ARBA" id="ARBA00023186"/>
    </source>
</evidence>
<dbReference type="GO" id="GO:0042026">
    <property type="term" value="P:protein refolding"/>
    <property type="evidence" value="ECO:0007669"/>
    <property type="project" value="TreeGrafter"/>
</dbReference>
<feature type="binding site" evidence="11">
    <location>
        <position position="173"/>
    </location>
    <ligand>
        <name>Zn(2+)</name>
        <dbReference type="ChEBI" id="CHEBI:29105"/>
        <label>2</label>
    </ligand>
</feature>
<dbReference type="PANTHER" id="PTHR43096:SF52">
    <property type="entry name" value="DNAJ HOMOLOG 1, MITOCHONDRIAL-RELATED"/>
    <property type="match status" value="1"/>
</dbReference>
<dbReference type="Pfam" id="PF00226">
    <property type="entry name" value="DnaJ"/>
    <property type="match status" value="1"/>
</dbReference>
<reference evidence="15" key="1">
    <citation type="submission" date="2020-10" db="EMBL/GenBank/DDBJ databases">
        <authorList>
            <person name="Gilroy R."/>
        </authorList>
    </citation>
    <scope>NUCLEOTIDE SEQUENCE</scope>
    <source>
        <strain evidence="15">ChiGjej1B1-22543</strain>
    </source>
</reference>
<reference evidence="15" key="2">
    <citation type="journal article" date="2021" name="PeerJ">
        <title>Extensive microbial diversity within the chicken gut microbiome revealed by metagenomics and culture.</title>
        <authorList>
            <person name="Gilroy R."/>
            <person name="Ravi A."/>
            <person name="Getino M."/>
            <person name="Pursley I."/>
            <person name="Horton D.L."/>
            <person name="Alikhan N.F."/>
            <person name="Baker D."/>
            <person name="Gharbi K."/>
            <person name="Hall N."/>
            <person name="Watson M."/>
            <person name="Adriaenssens E.M."/>
            <person name="Foster-Nyarko E."/>
            <person name="Jarju S."/>
            <person name="Secka A."/>
            <person name="Antonio M."/>
            <person name="Oren A."/>
            <person name="Chaudhuri R.R."/>
            <person name="La Ragione R."/>
            <person name="Hildebrand F."/>
            <person name="Pallen M.J."/>
        </authorList>
    </citation>
    <scope>NUCLEOTIDE SEQUENCE</scope>
    <source>
        <strain evidence="15">ChiGjej1B1-22543</strain>
    </source>
</reference>
<feature type="binding site" evidence="11">
    <location>
        <position position="202"/>
    </location>
    <ligand>
        <name>Zn(2+)</name>
        <dbReference type="ChEBI" id="CHEBI:29105"/>
        <label>2</label>
    </ligand>
</feature>
<evidence type="ECO:0000256" key="7">
    <source>
        <dbReference type="ARBA" id="ARBA00023016"/>
    </source>
</evidence>
<dbReference type="FunFam" id="2.10.230.10:FF:000002">
    <property type="entry name" value="Molecular chaperone DnaJ"/>
    <property type="match status" value="1"/>
</dbReference>
<feature type="binding site" evidence="11">
    <location>
        <position position="213"/>
    </location>
    <ligand>
        <name>Zn(2+)</name>
        <dbReference type="ChEBI" id="CHEBI:29105"/>
        <label>1</label>
    </ligand>
</feature>
<feature type="repeat" description="CXXCXGXG motif" evidence="11">
    <location>
        <begin position="173"/>
        <end position="180"/>
    </location>
</feature>
<dbReference type="CDD" id="cd06257">
    <property type="entry name" value="DnaJ"/>
    <property type="match status" value="1"/>
</dbReference>
<keyword evidence="8 11" id="KW-0143">Chaperone</keyword>
<evidence type="ECO:0000313" key="16">
    <source>
        <dbReference type="Proteomes" id="UP000824070"/>
    </source>
</evidence>
<dbReference type="FunFam" id="2.60.260.20:FF:000005">
    <property type="entry name" value="Chaperone protein dnaJ 1, mitochondrial"/>
    <property type="match status" value="1"/>
</dbReference>
<dbReference type="FunFam" id="1.10.287.110:FF:000031">
    <property type="entry name" value="Molecular chaperone DnaJ"/>
    <property type="match status" value="1"/>
</dbReference>
<keyword evidence="4 11" id="KW-0677">Repeat</keyword>
<dbReference type="PRINTS" id="PR00625">
    <property type="entry name" value="JDOMAIN"/>
</dbReference>
<organism evidence="15 16">
    <name type="scientific">Candidatus Alloenteromonas pullicola</name>
    <dbReference type="NCBI Taxonomy" id="2840784"/>
    <lineage>
        <taxon>Bacteria</taxon>
        <taxon>Bacillati</taxon>
        <taxon>Bacillota</taxon>
        <taxon>Bacillota incertae sedis</taxon>
        <taxon>Candidatus Alloenteromonas</taxon>
    </lineage>
</organism>
<dbReference type="PROSITE" id="PS50076">
    <property type="entry name" value="DNAJ_2"/>
    <property type="match status" value="1"/>
</dbReference>
<dbReference type="SUPFAM" id="SSF49493">
    <property type="entry name" value="HSP40/DnaJ peptide-binding domain"/>
    <property type="match status" value="2"/>
</dbReference>
<dbReference type="SMART" id="SM00271">
    <property type="entry name" value="DnaJ"/>
    <property type="match status" value="1"/>
</dbReference>
<dbReference type="EMBL" id="DVMV01000039">
    <property type="protein sequence ID" value="HIU45602.1"/>
    <property type="molecule type" value="Genomic_DNA"/>
</dbReference>
<name>A0A9D1LPI6_9FIRM</name>
<dbReference type="CDD" id="cd10747">
    <property type="entry name" value="DnaJ_C"/>
    <property type="match status" value="1"/>
</dbReference>
<dbReference type="InterPro" id="IPR036869">
    <property type="entry name" value="J_dom_sf"/>
</dbReference>
<keyword evidence="7 11" id="KW-0346">Stress response</keyword>
<dbReference type="Gene3D" id="6.20.20.10">
    <property type="match status" value="2"/>
</dbReference>
<dbReference type="SUPFAM" id="SSF46565">
    <property type="entry name" value="Chaperone J-domain"/>
    <property type="match status" value="1"/>
</dbReference>
<dbReference type="CDD" id="cd10719">
    <property type="entry name" value="DnaJ_zf"/>
    <property type="match status" value="1"/>
</dbReference>
<comment type="subunit">
    <text evidence="11">Homodimer.</text>
</comment>
<proteinExistence type="inferred from homology"/>
<dbReference type="InterPro" id="IPR001305">
    <property type="entry name" value="HSP_DnaJ_Cys-rich_dom"/>
</dbReference>
<sequence length="380" mass="40846">MATKRDYYEVLGVSKTATKDEIRSAYRKLAKKYHPDINHDPDAPKMFEEVQEAYDVLSDDTKRAQYDQFGQAAFEQGASTGGAGPFGSGFSSAGFGDIDLGDIFSSFFGGGRRQQSSRASSGPRKGQDKLTRIKISFMDAVLGTKVKLNVSYDEPCEHCHGTGAESPSDIATCPRCGGSGVIMSQQRTIFGVMQSQTVCPECGGTGKKVKTPCHECGGAGYNHVRKDIPVNVPAGIASGQQIRVTGKGERGINGGPNGDLYVEVVVADHPQFKRNGNDVHLEVPLSFVDCALGCEIEVPTVYGTVTVSVPEGTQPDQVLRVKGRGIKDLRTQVPGDEYIHVKVETPTKLSKAQKDLLKQFGELGKSGSGPFAKWKSKFGK</sequence>
<dbReference type="GO" id="GO:0008270">
    <property type="term" value="F:zinc ion binding"/>
    <property type="evidence" value="ECO:0007669"/>
    <property type="project" value="UniProtKB-UniRule"/>
</dbReference>
<dbReference type="GO" id="GO:0006260">
    <property type="term" value="P:DNA replication"/>
    <property type="evidence" value="ECO:0007669"/>
    <property type="project" value="UniProtKB-KW"/>
</dbReference>
<feature type="binding site" evidence="11">
    <location>
        <position position="176"/>
    </location>
    <ligand>
        <name>Zn(2+)</name>
        <dbReference type="ChEBI" id="CHEBI:29105"/>
        <label>2</label>
    </ligand>
</feature>
<dbReference type="PROSITE" id="PS00636">
    <property type="entry name" value="DNAJ_1"/>
    <property type="match status" value="1"/>
</dbReference>
<dbReference type="AlphaFoldDB" id="A0A9D1LPI6"/>
<dbReference type="PANTHER" id="PTHR43096">
    <property type="entry name" value="DNAJ HOMOLOG 1, MITOCHONDRIAL-RELATED"/>
    <property type="match status" value="1"/>
</dbReference>
<dbReference type="Pfam" id="PF01556">
    <property type="entry name" value="DnaJ_C"/>
    <property type="match status" value="1"/>
</dbReference>
<dbReference type="HAMAP" id="MF_01152">
    <property type="entry name" value="DnaJ"/>
    <property type="match status" value="1"/>
</dbReference>
<gene>
    <name evidence="11 15" type="primary">dnaJ</name>
    <name evidence="15" type="ORF">IAC52_04825</name>
</gene>
<evidence type="ECO:0000256" key="11">
    <source>
        <dbReference type="HAMAP-Rule" id="MF_01152"/>
    </source>
</evidence>
<evidence type="ECO:0000256" key="10">
    <source>
        <dbReference type="ARBA" id="ARBA00067609"/>
    </source>
</evidence>
<dbReference type="Gene3D" id="1.10.287.110">
    <property type="entry name" value="DnaJ domain"/>
    <property type="match status" value="1"/>
</dbReference>
<feature type="binding site" evidence="11">
    <location>
        <position position="159"/>
    </location>
    <ligand>
        <name>Zn(2+)</name>
        <dbReference type="ChEBI" id="CHEBI:29105"/>
        <label>1</label>
    </ligand>
</feature>
<dbReference type="GO" id="GO:0005524">
    <property type="term" value="F:ATP binding"/>
    <property type="evidence" value="ECO:0007669"/>
    <property type="project" value="InterPro"/>
</dbReference>
<evidence type="ECO:0000256" key="5">
    <source>
        <dbReference type="ARBA" id="ARBA00022771"/>
    </source>
</evidence>
<feature type="repeat" description="CXXCXGXG motif" evidence="11">
    <location>
        <begin position="199"/>
        <end position="206"/>
    </location>
</feature>
<comment type="function">
    <text evidence="11">Participates actively in the response to hyperosmotic and heat shock by preventing the aggregation of stress-denatured proteins and by disaggregating proteins, also in an autonomous, DnaK-independent fashion. Unfolded proteins bind initially to DnaJ; upon interaction with the DnaJ-bound protein, DnaK hydrolyzes its bound ATP, resulting in the formation of a stable complex. GrpE releases ADP from DnaK; ATP binding to DnaK triggers the release of the substrate protein, thus completing the reaction cycle. Several rounds of ATP-dependent interactions between DnaJ, DnaK and GrpE are required for fully efficient folding. Also involved, together with DnaK and GrpE, in the DNA replication of plasmids through activation of initiation proteins.</text>
</comment>
<keyword evidence="1 11" id="KW-0963">Cytoplasm</keyword>
<feature type="domain" description="CR-type" evidence="14">
    <location>
        <begin position="143"/>
        <end position="225"/>
    </location>
</feature>
<evidence type="ECO:0000256" key="2">
    <source>
        <dbReference type="ARBA" id="ARBA00022705"/>
    </source>
</evidence>
<evidence type="ECO:0000259" key="13">
    <source>
        <dbReference type="PROSITE" id="PS50076"/>
    </source>
</evidence>
<dbReference type="Gene3D" id="2.60.260.20">
    <property type="entry name" value="Urease metallochaperone UreE, N-terminal domain"/>
    <property type="match status" value="2"/>
</dbReference>
<comment type="subcellular location">
    <subcellularLocation>
        <location evidence="11">Cytoplasm</location>
    </subcellularLocation>
</comment>
<comment type="caution">
    <text evidence="15">The sequence shown here is derived from an EMBL/GenBank/DDBJ whole genome shotgun (WGS) entry which is preliminary data.</text>
</comment>
<protein>
    <recommendedName>
        <fullName evidence="10 11">Chaperone protein DnaJ</fullName>
    </recommendedName>
</protein>
<evidence type="ECO:0000256" key="12">
    <source>
        <dbReference type="PROSITE-ProRule" id="PRU00546"/>
    </source>
</evidence>
<dbReference type="GO" id="GO:0051082">
    <property type="term" value="F:unfolded protein binding"/>
    <property type="evidence" value="ECO:0007669"/>
    <property type="project" value="UniProtKB-UniRule"/>
</dbReference>
<comment type="cofactor">
    <cofactor evidence="11">
        <name>Zn(2+)</name>
        <dbReference type="ChEBI" id="CHEBI:29105"/>
    </cofactor>
    <text evidence="11">Binds 2 Zn(2+) ions per monomer.</text>
</comment>
<dbReference type="NCBIfam" id="TIGR02349">
    <property type="entry name" value="DnaJ_bact"/>
    <property type="match status" value="1"/>
</dbReference>
<dbReference type="PROSITE" id="PS51188">
    <property type="entry name" value="ZF_CR"/>
    <property type="match status" value="1"/>
</dbReference>
<feature type="domain" description="J" evidence="13">
    <location>
        <begin position="6"/>
        <end position="70"/>
    </location>
</feature>
<keyword evidence="5 11" id="KW-0863">Zinc-finger</keyword>
<comment type="similarity">
    <text evidence="9 11">Belongs to the DnaJ family.</text>
</comment>
<feature type="binding site" evidence="11">
    <location>
        <position position="216"/>
    </location>
    <ligand>
        <name>Zn(2+)</name>
        <dbReference type="ChEBI" id="CHEBI:29105"/>
        <label>1</label>
    </ligand>
</feature>
<evidence type="ECO:0000256" key="6">
    <source>
        <dbReference type="ARBA" id="ARBA00022833"/>
    </source>
</evidence>
<dbReference type="GO" id="GO:0009408">
    <property type="term" value="P:response to heat"/>
    <property type="evidence" value="ECO:0007669"/>
    <property type="project" value="InterPro"/>
</dbReference>
<evidence type="ECO:0000256" key="9">
    <source>
        <dbReference type="ARBA" id="ARBA00061004"/>
    </source>
</evidence>
<feature type="zinc finger region" description="CR-type" evidence="12">
    <location>
        <begin position="143"/>
        <end position="225"/>
    </location>
</feature>
<dbReference type="InterPro" id="IPR002939">
    <property type="entry name" value="DnaJ_C"/>
</dbReference>
<evidence type="ECO:0000259" key="14">
    <source>
        <dbReference type="PROSITE" id="PS51188"/>
    </source>
</evidence>
<accession>A0A9D1LPI6</accession>
<dbReference type="GO" id="GO:0005737">
    <property type="term" value="C:cytoplasm"/>
    <property type="evidence" value="ECO:0007669"/>
    <property type="project" value="UniProtKB-SubCell"/>
</dbReference>
<feature type="binding site" evidence="11">
    <location>
        <position position="156"/>
    </location>
    <ligand>
        <name>Zn(2+)</name>
        <dbReference type="ChEBI" id="CHEBI:29105"/>
        <label>1</label>
    </ligand>
</feature>
<keyword evidence="6 11" id="KW-0862">Zinc</keyword>
<dbReference type="InterPro" id="IPR008971">
    <property type="entry name" value="HSP40/DnaJ_pept-bd"/>
</dbReference>
<dbReference type="NCBIfam" id="NF008035">
    <property type="entry name" value="PRK10767.1"/>
    <property type="match status" value="1"/>
</dbReference>
<keyword evidence="3 11" id="KW-0479">Metal-binding</keyword>
<dbReference type="SUPFAM" id="SSF57938">
    <property type="entry name" value="DnaJ/Hsp40 cysteine-rich domain"/>
    <property type="match status" value="1"/>
</dbReference>
<evidence type="ECO:0000313" key="15">
    <source>
        <dbReference type="EMBL" id="HIU45602.1"/>
    </source>
</evidence>
<feature type="repeat" description="CXXCXGXG motif" evidence="11">
    <location>
        <begin position="213"/>
        <end position="220"/>
    </location>
</feature>
<dbReference type="Proteomes" id="UP000824070">
    <property type="component" value="Unassembled WGS sequence"/>
</dbReference>
<dbReference type="InterPro" id="IPR018253">
    <property type="entry name" value="DnaJ_domain_CS"/>
</dbReference>
<evidence type="ECO:0000256" key="3">
    <source>
        <dbReference type="ARBA" id="ARBA00022723"/>
    </source>
</evidence>